<keyword evidence="3" id="KW-1185">Reference proteome</keyword>
<sequence>MIYSHDILLLLIKIYVSEMDESTEKLSEAEKAEIKEKIFNYSGLDTTSLGLYANCMSIYDLEDNLIISKRIIKKFKDNQDLKIQEALLTIIDNLLSSCIENKREDEASVFIQFADQIKTRQELLFVKKCFFVMKKLIDYHRTGGSRRL</sequence>
<feature type="domain" description="HTH-type transcriptional regulator Rgg C-terminal" evidence="1">
    <location>
        <begin position="7"/>
        <end position="141"/>
    </location>
</feature>
<protein>
    <recommendedName>
        <fullName evidence="1">HTH-type transcriptional regulator Rgg C-terminal domain-containing protein</fullName>
    </recommendedName>
</protein>
<name>A0AAU9D0R6_9LACO</name>
<accession>A0AAU9D0R6</accession>
<evidence type="ECO:0000313" key="3">
    <source>
        <dbReference type="Proteomes" id="UP001321804"/>
    </source>
</evidence>
<dbReference type="Proteomes" id="UP001321804">
    <property type="component" value="Chromosome"/>
</dbReference>
<dbReference type="AlphaFoldDB" id="A0AAU9D0R6"/>
<proteinExistence type="predicted"/>
<dbReference type="InterPro" id="IPR010057">
    <property type="entry name" value="Transcription_activator_Rgg_C"/>
</dbReference>
<dbReference type="RefSeq" id="WP_331678449.1">
    <property type="nucleotide sequence ID" value="NZ_AP026801.1"/>
</dbReference>
<dbReference type="KEGG" id="xak:KIMC2_17100"/>
<evidence type="ECO:0000259" key="1">
    <source>
        <dbReference type="Pfam" id="PF21259"/>
    </source>
</evidence>
<dbReference type="EMBL" id="AP026801">
    <property type="protein sequence ID" value="BDR57148.1"/>
    <property type="molecule type" value="Genomic_DNA"/>
</dbReference>
<organism evidence="2 3">
    <name type="scientific">Xylocopilactobacillus apis</name>
    <dbReference type="NCBI Taxonomy" id="2932183"/>
    <lineage>
        <taxon>Bacteria</taxon>
        <taxon>Bacillati</taxon>
        <taxon>Bacillota</taxon>
        <taxon>Bacilli</taxon>
        <taxon>Lactobacillales</taxon>
        <taxon>Lactobacillaceae</taxon>
        <taxon>Xylocopilactobacillus</taxon>
    </lineage>
</organism>
<evidence type="ECO:0000313" key="2">
    <source>
        <dbReference type="EMBL" id="BDR57148.1"/>
    </source>
</evidence>
<dbReference type="Pfam" id="PF21259">
    <property type="entry name" value="Rgg_C"/>
    <property type="match status" value="1"/>
</dbReference>
<dbReference type="Gene3D" id="1.25.40.400">
    <property type="match status" value="1"/>
</dbReference>
<reference evidence="2 3" key="1">
    <citation type="journal article" date="2023" name="Microbiol. Spectr.">
        <title>Symbiosis of Carpenter Bees with Uncharacterized Lactic Acid Bacteria Showing NAD Auxotrophy.</title>
        <authorList>
            <person name="Kawasaki S."/>
            <person name="Ozawa K."/>
            <person name="Mori T."/>
            <person name="Yamamoto A."/>
            <person name="Ito M."/>
            <person name="Ohkuma M."/>
            <person name="Sakamoto M."/>
            <person name="Matsutani M."/>
        </authorList>
    </citation>
    <scope>NUCLEOTIDE SEQUENCE [LARGE SCALE GENOMIC DNA]</scope>
    <source>
        <strain evidence="2 3">KimC2</strain>
    </source>
</reference>
<gene>
    <name evidence="2" type="ORF">KIMC2_17100</name>
</gene>